<dbReference type="InterPro" id="IPR008927">
    <property type="entry name" value="6-PGluconate_DH-like_C_sf"/>
</dbReference>
<dbReference type="AlphaFoldDB" id="A0A346XW32"/>
<dbReference type="SUPFAM" id="SSF52413">
    <property type="entry name" value="UDP-glucose/GDP-mannose dehydrogenase C-terminal domain"/>
    <property type="match status" value="1"/>
</dbReference>
<gene>
    <name evidence="5" type="ORF">DVS28_a1738</name>
</gene>
<sequence>MAAQQHTPRPRRVAVFGQGYVGLSVACAAATAGYDVVGIDTDDARIASLAEGDLAVPGVRADEFDSAVATRKLSFTTDGARCNDADIVLICVPTPILERLPDLSMVAAAGRTVAEHMKPGALVVLESTTYAGTTEDLLGPILEAGHRRAGTDFLLAFAPERIDPGNTTFAFHQIPRVVGGIDQASTDAAVAFYADLVDRVHPVSSTKAAEQAKLLENTFRMVNIAMVNEFAMLCADQGINPWEVIEAADTKPFGFMPFYPGPGVGGHCIPIDPIYLTWQSRRDAGRPIRLVELAQDINAEMPGWVIDRIAEALNDQAKAVRGSTVLTIGVTYKPDVGDLRESAALQVLHGLARRGADISYHDPHVPTLTVGDHELESVELTDEAIAAVDLVAVLTPHRAVDLDRVVANAGLVFDARNATGGGPNVVVL</sequence>
<dbReference type="InterPro" id="IPR014026">
    <property type="entry name" value="UDP-Glc/GDP-Man_DH_dimer"/>
</dbReference>
<keyword evidence="2" id="KW-0520">NAD</keyword>
<protein>
    <submittedName>
        <fullName evidence="5">UDP-glucose dehydrogenase</fullName>
    </submittedName>
</protein>
<dbReference type="GO" id="GO:0016628">
    <property type="term" value="F:oxidoreductase activity, acting on the CH-CH group of donors, NAD or NADP as acceptor"/>
    <property type="evidence" value="ECO:0007669"/>
    <property type="project" value="InterPro"/>
</dbReference>
<dbReference type="RefSeq" id="WP_114591082.1">
    <property type="nucleotide sequence ID" value="NZ_CP031165.1"/>
</dbReference>
<keyword evidence="6" id="KW-1185">Reference proteome</keyword>
<keyword evidence="1" id="KW-0560">Oxidoreductase</keyword>
<organism evidence="5 6">
    <name type="scientific">Euzebya pacifica</name>
    <dbReference type="NCBI Taxonomy" id="1608957"/>
    <lineage>
        <taxon>Bacteria</taxon>
        <taxon>Bacillati</taxon>
        <taxon>Actinomycetota</taxon>
        <taxon>Nitriliruptoria</taxon>
        <taxon>Euzebyales</taxon>
    </lineage>
</organism>
<dbReference type="InterPro" id="IPR036291">
    <property type="entry name" value="NAD(P)-bd_dom_sf"/>
</dbReference>
<dbReference type="Gene3D" id="3.40.50.720">
    <property type="entry name" value="NAD(P)-binding Rossmann-like Domain"/>
    <property type="match status" value="2"/>
</dbReference>
<dbReference type="InterPro" id="IPR017476">
    <property type="entry name" value="UDP-Glc/GDP-Man"/>
</dbReference>
<dbReference type="PIRSF" id="PIRSF000124">
    <property type="entry name" value="UDPglc_GDPman_dh"/>
    <property type="match status" value="1"/>
</dbReference>
<dbReference type="Proteomes" id="UP000264006">
    <property type="component" value="Chromosome"/>
</dbReference>
<dbReference type="OrthoDB" id="5193947at2"/>
<dbReference type="GO" id="GO:0000271">
    <property type="term" value="P:polysaccharide biosynthetic process"/>
    <property type="evidence" value="ECO:0007669"/>
    <property type="project" value="InterPro"/>
</dbReference>
<accession>A0A346XW32</accession>
<dbReference type="GO" id="GO:0051287">
    <property type="term" value="F:NAD binding"/>
    <property type="evidence" value="ECO:0007669"/>
    <property type="project" value="InterPro"/>
</dbReference>
<dbReference type="Pfam" id="PF03721">
    <property type="entry name" value="UDPG_MGDP_dh_N"/>
    <property type="match status" value="1"/>
</dbReference>
<dbReference type="PIRSF" id="PIRSF500136">
    <property type="entry name" value="UDP_ManNAc_DH"/>
    <property type="match status" value="1"/>
</dbReference>
<dbReference type="KEGG" id="euz:DVS28_a1738"/>
<dbReference type="SUPFAM" id="SSF51735">
    <property type="entry name" value="NAD(P)-binding Rossmann-fold domains"/>
    <property type="match status" value="1"/>
</dbReference>
<reference evidence="5 6" key="1">
    <citation type="submission" date="2018-09" db="EMBL/GenBank/DDBJ databases">
        <title>Complete genome sequence of Euzebya sp. DY32-46 isolated from seawater of Pacific Ocean.</title>
        <authorList>
            <person name="Xu L."/>
            <person name="Wu Y.-H."/>
            <person name="Xu X.-W."/>
        </authorList>
    </citation>
    <scope>NUCLEOTIDE SEQUENCE [LARGE SCALE GENOMIC DNA]</scope>
    <source>
        <strain evidence="5 6">DY32-46</strain>
    </source>
</reference>
<name>A0A346XW32_9ACTN</name>
<dbReference type="PANTHER" id="PTHR43491:SF1">
    <property type="entry name" value="UDP-N-ACETYL-D-MANNOSAMINE DEHYDROGENASE"/>
    <property type="match status" value="1"/>
</dbReference>
<evidence type="ECO:0000256" key="3">
    <source>
        <dbReference type="PIRNR" id="PIRNR000124"/>
    </source>
</evidence>
<feature type="domain" description="UDP-glucose/GDP-mannose dehydrogenase C-terminal" evidence="4">
    <location>
        <begin position="326"/>
        <end position="421"/>
    </location>
</feature>
<evidence type="ECO:0000259" key="4">
    <source>
        <dbReference type="SMART" id="SM00984"/>
    </source>
</evidence>
<proteinExistence type="inferred from homology"/>
<dbReference type="SUPFAM" id="SSF48179">
    <property type="entry name" value="6-phosphogluconate dehydrogenase C-terminal domain-like"/>
    <property type="match status" value="1"/>
</dbReference>
<dbReference type="SMART" id="SM00984">
    <property type="entry name" value="UDPG_MGDP_dh_C"/>
    <property type="match status" value="1"/>
</dbReference>
<dbReference type="InterPro" id="IPR036220">
    <property type="entry name" value="UDP-Glc/GDP-Man_DH_C_sf"/>
</dbReference>
<dbReference type="InterPro" id="IPR001732">
    <property type="entry name" value="UDP-Glc/GDP-Man_DH_N"/>
</dbReference>
<dbReference type="Pfam" id="PF03720">
    <property type="entry name" value="UDPG_MGDP_dh_C"/>
    <property type="match status" value="1"/>
</dbReference>
<dbReference type="EMBL" id="CP031165">
    <property type="protein sequence ID" value="AXV06429.1"/>
    <property type="molecule type" value="Genomic_DNA"/>
</dbReference>
<evidence type="ECO:0000256" key="2">
    <source>
        <dbReference type="ARBA" id="ARBA00023027"/>
    </source>
</evidence>
<evidence type="ECO:0000313" key="6">
    <source>
        <dbReference type="Proteomes" id="UP000264006"/>
    </source>
</evidence>
<dbReference type="InterPro" id="IPR014027">
    <property type="entry name" value="UDP-Glc/GDP-Man_DH_C"/>
</dbReference>
<evidence type="ECO:0000256" key="1">
    <source>
        <dbReference type="ARBA" id="ARBA00023002"/>
    </source>
</evidence>
<dbReference type="Pfam" id="PF00984">
    <property type="entry name" value="UDPG_MGDP_dh"/>
    <property type="match status" value="1"/>
</dbReference>
<comment type="similarity">
    <text evidence="3">Belongs to the UDP-glucose/GDP-mannose dehydrogenase family.</text>
</comment>
<dbReference type="PANTHER" id="PTHR43491">
    <property type="entry name" value="UDP-N-ACETYL-D-MANNOSAMINE DEHYDROGENASE"/>
    <property type="match status" value="1"/>
</dbReference>
<dbReference type="InterPro" id="IPR028359">
    <property type="entry name" value="UDP_ManNAc/GlcNAc_DH"/>
</dbReference>
<dbReference type="GO" id="GO:0016616">
    <property type="term" value="F:oxidoreductase activity, acting on the CH-OH group of donors, NAD or NADP as acceptor"/>
    <property type="evidence" value="ECO:0007669"/>
    <property type="project" value="InterPro"/>
</dbReference>
<dbReference type="NCBIfam" id="TIGR03026">
    <property type="entry name" value="NDP-sugDHase"/>
    <property type="match status" value="1"/>
</dbReference>
<evidence type="ECO:0000313" key="5">
    <source>
        <dbReference type="EMBL" id="AXV06429.1"/>
    </source>
</evidence>